<keyword evidence="5" id="KW-0804">Transcription</keyword>
<dbReference type="OrthoDB" id="7688673at2"/>
<accession>A0A7Z8NQN7</accession>
<comment type="function">
    <text evidence="6">Repressor of the lactose catabolism operon. Galactose-6-phosphate is the inducer.</text>
</comment>
<evidence type="ECO:0000256" key="3">
    <source>
        <dbReference type="ARBA" id="ARBA00023015"/>
    </source>
</evidence>
<dbReference type="SMART" id="SM01134">
    <property type="entry name" value="DeoRC"/>
    <property type="match status" value="1"/>
</dbReference>
<evidence type="ECO:0000256" key="2">
    <source>
        <dbReference type="ARBA" id="ARBA00022491"/>
    </source>
</evidence>
<dbReference type="InterPro" id="IPR050313">
    <property type="entry name" value="Carb_Metab_HTH_regulators"/>
</dbReference>
<evidence type="ECO:0000313" key="8">
    <source>
        <dbReference type="EMBL" id="TKR24739.1"/>
    </source>
</evidence>
<dbReference type="GO" id="GO:0003700">
    <property type="term" value="F:DNA-binding transcription factor activity"/>
    <property type="evidence" value="ECO:0007669"/>
    <property type="project" value="InterPro"/>
</dbReference>
<name>A0A7Z8NQN7_9CELL</name>
<dbReference type="PANTHER" id="PTHR30363:SF4">
    <property type="entry name" value="GLYCEROL-3-PHOSPHATE REGULON REPRESSOR"/>
    <property type="match status" value="1"/>
</dbReference>
<dbReference type="InterPro" id="IPR014036">
    <property type="entry name" value="DeoR-like_C"/>
</dbReference>
<dbReference type="SMART" id="SM00420">
    <property type="entry name" value="HTH_DEOR"/>
    <property type="match status" value="1"/>
</dbReference>
<evidence type="ECO:0000259" key="7">
    <source>
        <dbReference type="PROSITE" id="PS51000"/>
    </source>
</evidence>
<protein>
    <recommendedName>
        <fullName evidence="1">Lactose phosphotransferase system repressor</fullName>
    </recommendedName>
</protein>
<dbReference type="InterPro" id="IPR036390">
    <property type="entry name" value="WH_DNA-bd_sf"/>
</dbReference>
<keyword evidence="3" id="KW-0805">Transcription regulation</keyword>
<dbReference type="Proteomes" id="UP000308121">
    <property type="component" value="Unassembled WGS sequence"/>
</dbReference>
<evidence type="ECO:0000256" key="5">
    <source>
        <dbReference type="ARBA" id="ARBA00023163"/>
    </source>
</evidence>
<dbReference type="InterPro" id="IPR018356">
    <property type="entry name" value="Tscrpt_reg_HTH_DeoR_CS"/>
</dbReference>
<dbReference type="Gene3D" id="1.10.10.10">
    <property type="entry name" value="Winged helix-like DNA-binding domain superfamily/Winged helix DNA-binding domain"/>
    <property type="match status" value="1"/>
</dbReference>
<reference evidence="8 9" key="1">
    <citation type="submission" date="2019-05" db="EMBL/GenBank/DDBJ databases">
        <title>Genome sequence of Cellulomonas hominis strain CS1.</title>
        <authorList>
            <person name="Belmont J."/>
            <person name="Maclea K.S."/>
        </authorList>
    </citation>
    <scope>NUCLEOTIDE SEQUENCE [LARGE SCALE GENOMIC DNA]</scope>
    <source>
        <strain evidence="8 9">CS1</strain>
    </source>
</reference>
<dbReference type="RefSeq" id="WP_154728785.1">
    <property type="nucleotide sequence ID" value="NZ_SZYE01000028.1"/>
</dbReference>
<dbReference type="PRINTS" id="PR00037">
    <property type="entry name" value="HTHLACR"/>
</dbReference>
<dbReference type="Gene3D" id="3.40.50.1360">
    <property type="match status" value="1"/>
</dbReference>
<dbReference type="InterPro" id="IPR001034">
    <property type="entry name" value="DeoR_HTH"/>
</dbReference>
<dbReference type="SUPFAM" id="SSF46785">
    <property type="entry name" value="Winged helix' DNA-binding domain"/>
    <property type="match status" value="1"/>
</dbReference>
<evidence type="ECO:0000256" key="6">
    <source>
        <dbReference type="ARBA" id="ARBA00024937"/>
    </source>
</evidence>
<comment type="caution">
    <text evidence="8">The sequence shown here is derived from an EMBL/GenBank/DDBJ whole genome shotgun (WGS) entry which is preliminary data.</text>
</comment>
<evidence type="ECO:0000256" key="1">
    <source>
        <dbReference type="ARBA" id="ARBA00021390"/>
    </source>
</evidence>
<proteinExistence type="predicted"/>
<dbReference type="AlphaFoldDB" id="A0A7Z8NQN7"/>
<dbReference type="PROSITE" id="PS00894">
    <property type="entry name" value="HTH_DEOR_1"/>
    <property type="match status" value="1"/>
</dbReference>
<organism evidence="8 9">
    <name type="scientific">Cellulomonas hominis</name>
    <dbReference type="NCBI Taxonomy" id="156981"/>
    <lineage>
        <taxon>Bacteria</taxon>
        <taxon>Bacillati</taxon>
        <taxon>Actinomycetota</taxon>
        <taxon>Actinomycetes</taxon>
        <taxon>Micrococcales</taxon>
        <taxon>Cellulomonadaceae</taxon>
        <taxon>Cellulomonas</taxon>
    </lineage>
</organism>
<keyword evidence="4" id="KW-0238">DNA-binding</keyword>
<dbReference type="EMBL" id="SZYE01000028">
    <property type="protein sequence ID" value="TKR24739.1"/>
    <property type="molecule type" value="Genomic_DNA"/>
</dbReference>
<feature type="domain" description="HTH deoR-type" evidence="7">
    <location>
        <begin position="12"/>
        <end position="67"/>
    </location>
</feature>
<dbReference type="Pfam" id="PF00455">
    <property type="entry name" value="DeoRC"/>
    <property type="match status" value="1"/>
</dbReference>
<keyword evidence="2" id="KW-0678">Repressor</keyword>
<evidence type="ECO:0000313" key="9">
    <source>
        <dbReference type="Proteomes" id="UP000308121"/>
    </source>
</evidence>
<gene>
    <name evidence="8" type="ORF">FA014_05935</name>
</gene>
<dbReference type="GO" id="GO:0003677">
    <property type="term" value="F:DNA binding"/>
    <property type="evidence" value="ECO:0007669"/>
    <property type="project" value="UniProtKB-KW"/>
</dbReference>
<dbReference type="PANTHER" id="PTHR30363">
    <property type="entry name" value="HTH-TYPE TRANSCRIPTIONAL REGULATOR SRLR-RELATED"/>
    <property type="match status" value="1"/>
</dbReference>
<dbReference type="InterPro" id="IPR037171">
    <property type="entry name" value="NagB/RpiA_transferase-like"/>
</dbReference>
<dbReference type="InterPro" id="IPR036388">
    <property type="entry name" value="WH-like_DNA-bd_sf"/>
</dbReference>
<dbReference type="PROSITE" id="PS51000">
    <property type="entry name" value="HTH_DEOR_2"/>
    <property type="match status" value="1"/>
</dbReference>
<evidence type="ECO:0000256" key="4">
    <source>
        <dbReference type="ARBA" id="ARBA00023125"/>
    </source>
</evidence>
<dbReference type="Pfam" id="PF08220">
    <property type="entry name" value="HTH_DeoR"/>
    <property type="match status" value="1"/>
</dbReference>
<sequence length="270" mass="28655">MSSSDTAPRRLPAGRKAELAAYVTEAGEVTVAQLAERFDVSADTIRRDLDQLDADGALVRTHGGAVGLSTAPRPNTELDVRMRMQTQAKERIGARAAALVRDGQAIIVNAGTTTLALVRALGERRDLTVATNSLRGATELAPSAYRDLYVFGGSVRITDQATLGPVRLPAWTHQPEVDIRCDLALIGVGAVSADVGYSTSNLVEASMMGDMMDRADRVAVLADSSKFSRRLFAQIAELGRADYLVTDAPPPADLRAALDEAGVEVLLPEG</sequence>
<dbReference type="SUPFAM" id="SSF100950">
    <property type="entry name" value="NagB/RpiA/CoA transferase-like"/>
    <property type="match status" value="1"/>
</dbReference>